<feature type="compositionally biased region" description="Acidic residues" evidence="1">
    <location>
        <begin position="228"/>
        <end position="244"/>
    </location>
</feature>
<dbReference type="EMBL" id="DS545352">
    <property type="protein sequence ID" value="EDQ49722.1"/>
    <property type="molecule type" value="Genomic_DNA"/>
</dbReference>
<evidence type="ECO:0000256" key="1">
    <source>
        <dbReference type="SAM" id="MobiDB-lite"/>
    </source>
</evidence>
<dbReference type="HOGENOM" id="CLU_802636_0_0_1"/>
<reference evidence="2" key="1">
    <citation type="journal article" date="2008" name="Science">
        <title>The Physcomitrella genome reveals evolutionary insights into the conquest of land by plants.</title>
        <authorList>
            <person name="Rensing S."/>
            <person name="Lang D."/>
            <person name="Zimmer A."/>
            <person name="Terry A."/>
            <person name="Salamov A."/>
            <person name="Shapiro H."/>
            <person name="Nishiyama T."/>
            <person name="Perroud P.-F."/>
            <person name="Lindquist E."/>
            <person name="Kamisugi Y."/>
            <person name="Tanahashi T."/>
            <person name="Sakakibara K."/>
            <person name="Fujita T."/>
            <person name="Oishi K."/>
            <person name="Shin-I T."/>
            <person name="Kuroki Y."/>
            <person name="Toyoda A."/>
            <person name="Suzuki Y."/>
            <person name="Hashimoto A."/>
            <person name="Yamaguchi K."/>
            <person name="Sugano A."/>
            <person name="Kohara Y."/>
            <person name="Fujiyama A."/>
            <person name="Anterola A."/>
            <person name="Aoki S."/>
            <person name="Ashton N."/>
            <person name="Barbazuk W.B."/>
            <person name="Barker E."/>
            <person name="Bennetzen J."/>
            <person name="Bezanilla M."/>
            <person name="Blankenship R."/>
            <person name="Cho S.H."/>
            <person name="Dutcher S."/>
            <person name="Estelle M."/>
            <person name="Fawcett J.A."/>
            <person name="Gundlach H."/>
            <person name="Hanada K."/>
            <person name="Heyl A."/>
            <person name="Hicks K.A."/>
            <person name="Hugh J."/>
            <person name="Lohr M."/>
            <person name="Mayer K."/>
            <person name="Melkozernov A."/>
            <person name="Murata T."/>
            <person name="Nelson D."/>
            <person name="Pils B."/>
            <person name="Prigge M."/>
            <person name="Reiss B."/>
            <person name="Renner T."/>
            <person name="Rombauts S."/>
            <person name="Rushton P."/>
            <person name="Sanderfoot A."/>
            <person name="Schween G."/>
            <person name="Shiu S.-H."/>
            <person name="Stueber K."/>
            <person name="Theodoulou F.L."/>
            <person name="Tu H."/>
            <person name="Van de Peer Y."/>
            <person name="Verrier P.J."/>
            <person name="Waters E."/>
            <person name="Wood A."/>
            <person name="Yang L."/>
            <person name="Cove D."/>
            <person name="Cuming A."/>
            <person name="Hasebe M."/>
            <person name="Lucas S."/>
            <person name="Mishler D.B."/>
            <person name="Reski R."/>
            <person name="Grigoriev I."/>
            <person name="Quatrano R.S."/>
            <person name="Boore J.L."/>
        </authorList>
    </citation>
    <scope>NUCLEOTIDE SEQUENCE [LARGE SCALE GENOMIC DNA]</scope>
</reference>
<feature type="region of interest" description="Disordered" evidence="1">
    <location>
        <begin position="304"/>
        <end position="323"/>
    </location>
</feature>
<feature type="compositionally biased region" description="Basic and acidic residues" evidence="1">
    <location>
        <begin position="305"/>
        <end position="323"/>
    </location>
</feature>
<gene>
    <name evidence="2" type="ORF">PHYPADRAFT_173486</name>
</gene>
<dbReference type="AlphaFoldDB" id="A9U3M5"/>
<evidence type="ECO:0000313" key="2">
    <source>
        <dbReference type="EMBL" id="EDQ49722.1"/>
    </source>
</evidence>
<proteinExistence type="predicted"/>
<organism>
    <name type="scientific">Physcomitrium patens</name>
    <name type="common">Spreading-leaved earth moss</name>
    <name type="synonym">Physcomitrella patens</name>
    <dbReference type="NCBI Taxonomy" id="3218"/>
    <lineage>
        <taxon>Eukaryota</taxon>
        <taxon>Viridiplantae</taxon>
        <taxon>Streptophyta</taxon>
        <taxon>Embryophyta</taxon>
        <taxon>Bryophyta</taxon>
        <taxon>Bryophytina</taxon>
        <taxon>Bryopsida</taxon>
        <taxon>Funariidae</taxon>
        <taxon>Funariales</taxon>
        <taxon>Funariaceae</taxon>
        <taxon>Physcomitrium</taxon>
    </lineage>
</organism>
<name>A9U3M5_PHYPA</name>
<protein>
    <submittedName>
        <fullName evidence="2">Predicted protein</fullName>
    </submittedName>
</protein>
<feature type="region of interest" description="Disordered" evidence="1">
    <location>
        <begin position="210"/>
        <end position="244"/>
    </location>
</feature>
<sequence>MPDCDSSAAREISRHLQGVSRGAFQLDYGSSLLERSRTRFAPPLEASAGVLTCLSSVRSGGIVTRPNNSNFIVNIRPSKWTDNCFYITVKNEPTARCIADAVFYYIGRPAFHFKGVNKQYPPLHVGNQDPLTSREMCKAYVLLIAKGPESFSLRYDYRGLVTDLVLKFVWNSEGVLSLTRLADTASATAACDAAAAEERVAVADKECANSKNESGCGEICEEDRKEVEDEESRGEESAPVEEDSLSEGALWMFTASASGSEWVNPALSDINSFYVPSFDINMDGLVSRVESVEQRLSDISYHVRKKEDSADEEKKREKRERRELEDNMWAEKRKKIITCHPRDLKKVIFEGYESGDCPASFIRRDHKPSSHALYPVKITSDGLGPFKQLL</sequence>
<accession>A9U3M5</accession>